<evidence type="ECO:0000256" key="5">
    <source>
        <dbReference type="ARBA" id="ARBA00023054"/>
    </source>
</evidence>
<dbReference type="Proteomes" id="UP000887540">
    <property type="component" value="Unplaced"/>
</dbReference>
<dbReference type="InterPro" id="IPR051376">
    <property type="entry name" value="CWC25_splicing_factor"/>
</dbReference>
<feature type="compositionally biased region" description="Basic residues" evidence="8">
    <location>
        <begin position="226"/>
        <end position="245"/>
    </location>
</feature>
<evidence type="ECO:0000256" key="6">
    <source>
        <dbReference type="ARBA" id="ARBA00023187"/>
    </source>
</evidence>
<evidence type="ECO:0000256" key="1">
    <source>
        <dbReference type="ARBA" id="ARBA00004123"/>
    </source>
</evidence>
<evidence type="ECO:0000256" key="3">
    <source>
        <dbReference type="ARBA" id="ARBA00022664"/>
    </source>
</evidence>
<feature type="compositionally biased region" description="Basic and acidic residues" evidence="8">
    <location>
        <begin position="119"/>
        <end position="128"/>
    </location>
</feature>
<comment type="subcellular location">
    <subcellularLocation>
        <location evidence="1">Nucleus</location>
    </subcellularLocation>
</comment>
<dbReference type="PANTHER" id="PTHR16196">
    <property type="entry name" value="CELL CYCLE CONTROL PROTEIN CWF25"/>
    <property type="match status" value="1"/>
</dbReference>
<keyword evidence="6" id="KW-0508">mRNA splicing</keyword>
<organism evidence="9 10">
    <name type="scientific">Acrobeloides nanus</name>
    <dbReference type="NCBI Taxonomy" id="290746"/>
    <lineage>
        <taxon>Eukaryota</taxon>
        <taxon>Metazoa</taxon>
        <taxon>Ecdysozoa</taxon>
        <taxon>Nematoda</taxon>
        <taxon>Chromadorea</taxon>
        <taxon>Rhabditida</taxon>
        <taxon>Tylenchina</taxon>
        <taxon>Cephalobomorpha</taxon>
        <taxon>Cephaloboidea</taxon>
        <taxon>Cephalobidae</taxon>
        <taxon>Acrobeloides</taxon>
    </lineage>
</organism>
<protein>
    <submittedName>
        <fullName evidence="10">Pre-mRNA-splicing factor CWC25 homolog</fullName>
    </submittedName>
</protein>
<keyword evidence="9" id="KW-1185">Reference proteome</keyword>
<dbReference type="GO" id="GO:0005684">
    <property type="term" value="C:U2-type spliceosomal complex"/>
    <property type="evidence" value="ECO:0007669"/>
    <property type="project" value="TreeGrafter"/>
</dbReference>
<dbReference type="WBParaSite" id="ACRNAN_Path_55.g204.t1">
    <property type="protein sequence ID" value="ACRNAN_Path_55.g204.t1"/>
    <property type="gene ID" value="ACRNAN_Path_55.g204"/>
</dbReference>
<evidence type="ECO:0000313" key="10">
    <source>
        <dbReference type="WBParaSite" id="ACRNAN_Path_55.g204.t1"/>
    </source>
</evidence>
<evidence type="ECO:0000256" key="8">
    <source>
        <dbReference type="SAM" id="MobiDB-lite"/>
    </source>
</evidence>
<dbReference type="Pfam" id="PF12542">
    <property type="entry name" value="CWC25"/>
    <property type="match status" value="1"/>
</dbReference>
<reference evidence="10" key="1">
    <citation type="submission" date="2022-11" db="UniProtKB">
        <authorList>
            <consortium name="WormBaseParasite"/>
        </authorList>
    </citation>
    <scope>IDENTIFICATION</scope>
</reference>
<dbReference type="PANTHER" id="PTHR16196:SF0">
    <property type="entry name" value="PRE-MRNA-SPLICING FACTOR CWC25 HOMOLOG"/>
    <property type="match status" value="1"/>
</dbReference>
<evidence type="ECO:0000256" key="2">
    <source>
        <dbReference type="ARBA" id="ARBA00006695"/>
    </source>
</evidence>
<evidence type="ECO:0000313" key="9">
    <source>
        <dbReference type="Proteomes" id="UP000887540"/>
    </source>
</evidence>
<feature type="region of interest" description="Disordered" evidence="8">
    <location>
        <begin position="346"/>
        <end position="365"/>
    </location>
</feature>
<keyword evidence="3" id="KW-0507">mRNA processing</keyword>
<sequence length="365" mass="43058">MANEDDEKIKWMYEGPKSLVNREDYLTGKKIDKNFELYSDVIVKDKEEDRTNSLARSSISKMGSFSGKKAGGLNIHVVRTEDPLVALKMKEENRKRQLLENPLIKLRMQKLLKQEFKKTVLESEEKHDKKDKKKKKTKSRSDSTSSTEKRHRRHSQSSESSKKPKSDHSHRKRHDSSGSENDRSVKSRRHDSSSLEVPKRRHEQRHDSGSSRSHHRHSSGRDLRMNRSRSRSRSRSREQTRRRRHDTSSSEEDRPTSSTIKQKISESAKKAEPEKRRKLTQEELEARRREMMSNVDWRNQVREENLEKSKEKLKEELETGQVAGFIKPMLNQANESLTMEKRLQVSRQNLQRSHDYMDKSFVSRK</sequence>
<evidence type="ECO:0000256" key="7">
    <source>
        <dbReference type="ARBA" id="ARBA00023242"/>
    </source>
</evidence>
<proteinExistence type="inferred from homology"/>
<name>A0A914C880_9BILA</name>
<keyword evidence="4" id="KW-0747">Spliceosome</keyword>
<dbReference type="GO" id="GO:0000398">
    <property type="term" value="P:mRNA splicing, via spliceosome"/>
    <property type="evidence" value="ECO:0007669"/>
    <property type="project" value="TreeGrafter"/>
</dbReference>
<dbReference type="InterPro" id="IPR022209">
    <property type="entry name" value="CWC25"/>
</dbReference>
<accession>A0A914C880</accession>
<dbReference type="AlphaFoldDB" id="A0A914C880"/>
<feature type="compositionally biased region" description="Basic and acidic residues" evidence="8">
    <location>
        <begin position="175"/>
        <end position="193"/>
    </location>
</feature>
<feature type="compositionally biased region" description="Basic residues" evidence="8">
    <location>
        <begin position="129"/>
        <end position="138"/>
    </location>
</feature>
<keyword evidence="7" id="KW-0539">Nucleus</keyword>
<feature type="region of interest" description="Disordered" evidence="8">
    <location>
        <begin position="119"/>
        <end position="283"/>
    </location>
</feature>
<feature type="compositionally biased region" description="Basic and acidic residues" evidence="8">
    <location>
        <begin position="263"/>
        <end position="283"/>
    </location>
</feature>
<comment type="similarity">
    <text evidence="2">Belongs to the CWC25 family.</text>
</comment>
<evidence type="ECO:0000256" key="4">
    <source>
        <dbReference type="ARBA" id="ARBA00022728"/>
    </source>
</evidence>
<feature type="compositionally biased region" description="Basic and acidic residues" evidence="8">
    <location>
        <begin position="246"/>
        <end position="255"/>
    </location>
</feature>
<keyword evidence="5" id="KW-0175">Coiled coil</keyword>